<comment type="similarity">
    <text evidence="2">Belongs to the ATPase C chain family.</text>
</comment>
<dbReference type="GO" id="GO:0045259">
    <property type="term" value="C:proton-transporting ATP synthase complex"/>
    <property type="evidence" value="ECO:0007669"/>
    <property type="project" value="InterPro"/>
</dbReference>
<reference evidence="10" key="1">
    <citation type="submission" date="2023-08" db="EMBL/GenBank/DDBJ databases">
        <title>The draft genome of Tsukamurella strandjordii strain 050030.</title>
        <authorList>
            <person name="Zhao F."/>
            <person name="Feng Y."/>
            <person name="Zong Z."/>
        </authorList>
    </citation>
    <scope>NUCLEOTIDE SEQUENCE</scope>
    <source>
        <strain evidence="10">050030</strain>
    </source>
</reference>
<evidence type="ECO:0000256" key="7">
    <source>
        <dbReference type="ARBA" id="ARBA00032887"/>
    </source>
</evidence>
<dbReference type="GO" id="GO:0015078">
    <property type="term" value="F:proton transmembrane transporter activity"/>
    <property type="evidence" value="ECO:0007669"/>
    <property type="project" value="InterPro"/>
</dbReference>
<name>A0AA90SPW0_9ACTN</name>
<accession>A0AA90SPW0</accession>
<evidence type="ECO:0000259" key="9">
    <source>
        <dbReference type="Pfam" id="PF00137"/>
    </source>
</evidence>
<dbReference type="GO" id="GO:0033177">
    <property type="term" value="C:proton-transporting two-sector ATPase complex, proton-transporting domain"/>
    <property type="evidence" value="ECO:0007669"/>
    <property type="project" value="InterPro"/>
</dbReference>
<proteinExistence type="inferred from homology"/>
<keyword evidence="3 8" id="KW-0812">Transmembrane</keyword>
<comment type="subcellular location">
    <subcellularLocation>
        <location evidence="1">Membrane</location>
        <topology evidence="1">Multi-pass membrane protein</topology>
    </subcellularLocation>
</comment>
<dbReference type="SUPFAM" id="SSF81333">
    <property type="entry name" value="F1F0 ATP synthase subunit C"/>
    <property type="match status" value="1"/>
</dbReference>
<dbReference type="Gene3D" id="1.20.20.10">
    <property type="entry name" value="F1F0 ATP synthase subunit C"/>
    <property type="match status" value="1"/>
</dbReference>
<organism evidence="10 11">
    <name type="scientific">Tsukamurella strandjordii</name>
    <dbReference type="NCBI Taxonomy" id="147577"/>
    <lineage>
        <taxon>Bacteria</taxon>
        <taxon>Bacillati</taxon>
        <taxon>Actinomycetota</taxon>
        <taxon>Actinomycetes</taxon>
        <taxon>Mycobacteriales</taxon>
        <taxon>Tsukamurellaceae</taxon>
        <taxon>Tsukamurella</taxon>
    </lineage>
</organism>
<keyword evidence="4 8" id="KW-1133">Transmembrane helix</keyword>
<keyword evidence="5 8" id="KW-0472">Membrane</keyword>
<protein>
    <recommendedName>
        <fullName evidence="6">ATP synthase F(0) sector subunit c</fullName>
    </recommendedName>
    <alternativeName>
        <fullName evidence="7">F-type ATPase subunit c</fullName>
    </alternativeName>
</protein>
<evidence type="ECO:0000256" key="4">
    <source>
        <dbReference type="ARBA" id="ARBA00022989"/>
    </source>
</evidence>
<dbReference type="Pfam" id="PF00137">
    <property type="entry name" value="ATP-synt_C"/>
    <property type="match status" value="1"/>
</dbReference>
<comment type="caution">
    <text evidence="10">The sequence shown here is derived from an EMBL/GenBank/DDBJ whole genome shotgun (WGS) entry which is preliminary data.</text>
</comment>
<evidence type="ECO:0000256" key="6">
    <source>
        <dbReference type="ARBA" id="ARBA00032200"/>
    </source>
</evidence>
<dbReference type="InterPro" id="IPR038662">
    <property type="entry name" value="ATP_synth_F0_csu_sf"/>
</dbReference>
<dbReference type="InterPro" id="IPR000454">
    <property type="entry name" value="ATP_synth_F0_csu"/>
</dbReference>
<gene>
    <name evidence="10" type="ORF">Q7X28_04785</name>
</gene>
<dbReference type="InterPro" id="IPR002379">
    <property type="entry name" value="ATPase_proteolipid_c-like_dom"/>
</dbReference>
<dbReference type="InterPro" id="IPR035921">
    <property type="entry name" value="F/V-ATP_Csub_sf"/>
</dbReference>
<evidence type="ECO:0000313" key="10">
    <source>
        <dbReference type="EMBL" id="MDP0397236.1"/>
    </source>
</evidence>
<feature type="transmembrane region" description="Helical" evidence="8">
    <location>
        <begin position="6"/>
        <end position="32"/>
    </location>
</feature>
<evidence type="ECO:0000256" key="3">
    <source>
        <dbReference type="ARBA" id="ARBA00022692"/>
    </source>
</evidence>
<evidence type="ECO:0000256" key="2">
    <source>
        <dbReference type="ARBA" id="ARBA00006704"/>
    </source>
</evidence>
<dbReference type="GO" id="GO:0015986">
    <property type="term" value="P:proton motive force-driven ATP synthesis"/>
    <property type="evidence" value="ECO:0007669"/>
    <property type="project" value="InterPro"/>
</dbReference>
<evidence type="ECO:0000256" key="5">
    <source>
        <dbReference type="ARBA" id="ARBA00023136"/>
    </source>
</evidence>
<keyword evidence="11" id="KW-1185">Reference proteome</keyword>
<dbReference type="AlphaFoldDB" id="A0AA90SPW0"/>
<dbReference type="EMBL" id="JAUTIX010000002">
    <property type="protein sequence ID" value="MDP0397236.1"/>
    <property type="molecule type" value="Genomic_DNA"/>
</dbReference>
<sequence>MVDQNLVNAIITAGALAAGGVILGGAAVGAGIGNGLAGSKLVEGIARQPEAANRLLQRASGATNSFDCSDHPPSPM</sequence>
<dbReference type="PRINTS" id="PR00124">
    <property type="entry name" value="ATPASEC"/>
</dbReference>
<evidence type="ECO:0000313" key="11">
    <source>
        <dbReference type="Proteomes" id="UP001178281"/>
    </source>
</evidence>
<evidence type="ECO:0000256" key="8">
    <source>
        <dbReference type="SAM" id="Phobius"/>
    </source>
</evidence>
<dbReference type="Proteomes" id="UP001178281">
    <property type="component" value="Unassembled WGS sequence"/>
</dbReference>
<dbReference type="RefSeq" id="WP_305110478.1">
    <property type="nucleotide sequence ID" value="NZ_JAUTIX010000002.1"/>
</dbReference>
<evidence type="ECO:0000256" key="1">
    <source>
        <dbReference type="ARBA" id="ARBA00004141"/>
    </source>
</evidence>
<feature type="domain" description="V-ATPase proteolipid subunit C-like" evidence="9">
    <location>
        <begin position="18"/>
        <end position="51"/>
    </location>
</feature>